<organism evidence="9 10">
    <name type="scientific">Amborella trichopoda</name>
    <dbReference type="NCBI Taxonomy" id="13333"/>
    <lineage>
        <taxon>Eukaryota</taxon>
        <taxon>Viridiplantae</taxon>
        <taxon>Streptophyta</taxon>
        <taxon>Embryophyta</taxon>
        <taxon>Tracheophyta</taxon>
        <taxon>Spermatophyta</taxon>
        <taxon>Magnoliopsida</taxon>
        <taxon>Amborellales</taxon>
        <taxon>Amborellaceae</taxon>
        <taxon>Amborella</taxon>
    </lineage>
</organism>
<sequence>MAEELQNGICSGNWWSNARSVSACSSALTDMGNLGGWSSETGEVKGRSPSETTVGDDHTAASVSSSSVQDSGMVMMDTGVQFALSSTDWSHALLRGSGRPDNSLQAMLPEEDLLNSRSNFRQDPTPDSGHFQKEWCPKNFLVNEDSLKHMNQTFSFENRLNSGNSSGDCTVTGRSLTTSNYNPGSLPYASPSSLLQGLYEQEPLVGFQGNRLLNSPSSNYRMGVSQITTDEFGTSSWSKFPDFLKSSSPPKEQQQQQSNQLLFSNNTPFWNASPMANSIRPGLYAPSNQQFMSQTIEEKPLISNITAKTNIDEAHDSLADLKKSASEPSFKRPRLETPSPLPTFKVRKEKLGDRITALQQIVSPFGKTDTASVLYEAIQYIKFLHEQVNTLSTPYMKNGAPLQHHQSADKSKDTEGPKQDLRSRGLCLVPISSTYPVTSETAVDYWTPTFGGTYR</sequence>
<keyword evidence="5" id="KW-0804">Transcription</keyword>
<dbReference type="GO" id="GO:0000978">
    <property type="term" value="F:RNA polymerase II cis-regulatory region sequence-specific DNA binding"/>
    <property type="evidence" value="ECO:0000318"/>
    <property type="project" value="GO_Central"/>
</dbReference>
<dbReference type="PANTHER" id="PTHR16223">
    <property type="entry name" value="TRANSCRIPTION FACTOR BHLH83-RELATED"/>
    <property type="match status" value="1"/>
</dbReference>
<dbReference type="Gene3D" id="4.10.280.10">
    <property type="entry name" value="Helix-loop-helix DNA-binding domain"/>
    <property type="match status" value="1"/>
</dbReference>
<keyword evidence="3" id="KW-0805">Transcription regulation</keyword>
<evidence type="ECO:0000256" key="6">
    <source>
        <dbReference type="ARBA" id="ARBA00023242"/>
    </source>
</evidence>
<keyword evidence="4" id="KW-0238">DNA-binding</keyword>
<name>W1PXR5_AMBTC</name>
<dbReference type="InterPro" id="IPR045239">
    <property type="entry name" value="bHLH95_bHLH"/>
</dbReference>
<dbReference type="OMA" id="YGMEANS"/>
<evidence type="ECO:0000259" key="8">
    <source>
        <dbReference type="PROSITE" id="PS50888"/>
    </source>
</evidence>
<dbReference type="AlphaFoldDB" id="W1PXR5"/>
<dbReference type="OrthoDB" id="673975at2759"/>
<dbReference type="SUPFAM" id="SSF47459">
    <property type="entry name" value="HLH, helix-loop-helix DNA-binding domain"/>
    <property type="match status" value="1"/>
</dbReference>
<dbReference type="HOGENOM" id="CLU_041735_1_1_1"/>
<evidence type="ECO:0000313" key="9">
    <source>
        <dbReference type="EMBL" id="ERN12799.1"/>
    </source>
</evidence>
<evidence type="ECO:0000256" key="3">
    <source>
        <dbReference type="ARBA" id="ARBA00023015"/>
    </source>
</evidence>
<feature type="domain" description="BHLH" evidence="8">
    <location>
        <begin position="335"/>
        <end position="384"/>
    </location>
</feature>
<reference evidence="10" key="1">
    <citation type="journal article" date="2013" name="Science">
        <title>The Amborella genome and the evolution of flowering plants.</title>
        <authorList>
            <consortium name="Amborella Genome Project"/>
        </authorList>
    </citation>
    <scope>NUCLEOTIDE SEQUENCE [LARGE SCALE GENOMIC DNA]</scope>
</reference>
<proteinExistence type="predicted"/>
<evidence type="ECO:0000256" key="4">
    <source>
        <dbReference type="ARBA" id="ARBA00023125"/>
    </source>
</evidence>
<accession>W1PXR5</accession>
<dbReference type="InterPro" id="IPR011598">
    <property type="entry name" value="bHLH_dom"/>
</dbReference>
<evidence type="ECO:0000256" key="7">
    <source>
        <dbReference type="SAM" id="MobiDB-lite"/>
    </source>
</evidence>
<keyword evidence="6" id="KW-0539">Nucleus</keyword>
<dbReference type="GO" id="GO:0005634">
    <property type="term" value="C:nucleus"/>
    <property type="evidence" value="ECO:0000318"/>
    <property type="project" value="GO_Central"/>
</dbReference>
<comment type="subunit">
    <text evidence="2">Homodimer.</text>
</comment>
<dbReference type="GO" id="GO:0000981">
    <property type="term" value="F:DNA-binding transcription factor activity, RNA polymerase II-specific"/>
    <property type="evidence" value="ECO:0000318"/>
    <property type="project" value="GO_Central"/>
</dbReference>
<dbReference type="KEGG" id="atr:18441025"/>
<comment type="subcellular location">
    <subcellularLocation>
        <location evidence="1">Nucleus</location>
    </subcellularLocation>
</comment>
<dbReference type="FunFam" id="4.10.280.10:FF:000032">
    <property type="entry name" value="Transcription factor bHLH123 family"/>
    <property type="match status" value="1"/>
</dbReference>
<feature type="region of interest" description="Disordered" evidence="7">
    <location>
        <begin position="34"/>
        <end position="70"/>
    </location>
</feature>
<dbReference type="GO" id="GO:0046983">
    <property type="term" value="F:protein dimerization activity"/>
    <property type="evidence" value="ECO:0007669"/>
    <property type="project" value="InterPro"/>
</dbReference>
<dbReference type="GO" id="GO:0006357">
    <property type="term" value="P:regulation of transcription by RNA polymerase II"/>
    <property type="evidence" value="ECO:0000318"/>
    <property type="project" value="GO_Central"/>
</dbReference>
<evidence type="ECO:0000256" key="1">
    <source>
        <dbReference type="ARBA" id="ARBA00004123"/>
    </source>
</evidence>
<dbReference type="Proteomes" id="UP000017836">
    <property type="component" value="Unassembled WGS sequence"/>
</dbReference>
<dbReference type="PROSITE" id="PS50888">
    <property type="entry name" value="BHLH"/>
    <property type="match status" value="1"/>
</dbReference>
<evidence type="ECO:0000313" key="10">
    <source>
        <dbReference type="Proteomes" id="UP000017836"/>
    </source>
</evidence>
<keyword evidence="10" id="KW-1185">Reference proteome</keyword>
<dbReference type="eggNOG" id="ENOG502QRNH">
    <property type="taxonomic scope" value="Eukaryota"/>
</dbReference>
<gene>
    <name evidence="9" type="ORF">AMTR_s00043p00225670</name>
</gene>
<evidence type="ECO:0000256" key="5">
    <source>
        <dbReference type="ARBA" id="ARBA00023163"/>
    </source>
</evidence>
<dbReference type="Gramene" id="ERN12799">
    <property type="protein sequence ID" value="ERN12799"/>
    <property type="gene ID" value="AMTR_s00043p00225670"/>
</dbReference>
<dbReference type="InterPro" id="IPR045843">
    <property type="entry name" value="IND-like"/>
</dbReference>
<feature type="compositionally biased region" description="Basic and acidic residues" evidence="7">
    <location>
        <begin position="406"/>
        <end position="422"/>
    </location>
</feature>
<dbReference type="PANTHER" id="PTHR16223:SF238">
    <property type="entry name" value="TRANSCRIPTION FACTOR BHLH114"/>
    <property type="match status" value="1"/>
</dbReference>
<feature type="region of interest" description="Disordered" evidence="7">
    <location>
        <begin position="395"/>
        <end position="422"/>
    </location>
</feature>
<dbReference type="InterPro" id="IPR036638">
    <property type="entry name" value="HLH_DNA-bd_sf"/>
</dbReference>
<protein>
    <recommendedName>
        <fullName evidence="8">BHLH domain-containing protein</fullName>
    </recommendedName>
</protein>
<evidence type="ECO:0000256" key="2">
    <source>
        <dbReference type="ARBA" id="ARBA00011738"/>
    </source>
</evidence>
<dbReference type="CDD" id="cd11393">
    <property type="entry name" value="bHLH_AtbHLH_like"/>
    <property type="match status" value="1"/>
</dbReference>
<dbReference type="EMBL" id="KI392605">
    <property type="protein sequence ID" value="ERN12799.1"/>
    <property type="molecule type" value="Genomic_DNA"/>
</dbReference>